<evidence type="ECO:0000313" key="14">
    <source>
        <dbReference type="EMBL" id="QDZ08327.1"/>
    </source>
</evidence>
<dbReference type="EMBL" id="CP042306">
    <property type="protein sequence ID" value="QDZ08327.1"/>
    <property type="molecule type" value="Genomic_DNA"/>
</dbReference>
<evidence type="ECO:0000256" key="5">
    <source>
        <dbReference type="ARBA" id="ARBA00022989"/>
    </source>
</evidence>
<keyword evidence="5 12" id="KW-1133">Transmembrane helix</keyword>
<dbReference type="RefSeq" id="WP_146572743.1">
    <property type="nucleotide sequence ID" value="NZ_CP042306.1"/>
</dbReference>
<keyword evidence="12" id="KW-1003">Cell membrane</keyword>
<accession>A0A5B8LJ67</accession>
<keyword evidence="3 12" id="KW-0812">Transmembrane</keyword>
<keyword evidence="7 12" id="KW-0472">Membrane</keyword>
<reference evidence="14 15" key="1">
    <citation type="submission" date="2019-07" db="EMBL/GenBank/DDBJ databases">
        <title>Full genome sequence of Sphingomonas sp. 4R-6-7(HKS19).</title>
        <authorList>
            <person name="Im W.-T."/>
        </authorList>
    </citation>
    <scope>NUCLEOTIDE SEQUENCE [LARGE SCALE GENOMIC DNA]</scope>
    <source>
        <strain evidence="14 15">HKS19</strain>
    </source>
</reference>
<keyword evidence="1 12" id="KW-0813">Transport</keyword>
<dbReference type="GO" id="GO:0046933">
    <property type="term" value="F:proton-transporting ATP synthase activity, rotational mechanism"/>
    <property type="evidence" value="ECO:0007669"/>
    <property type="project" value="UniProtKB-UniRule"/>
</dbReference>
<dbReference type="OrthoDB" id="7391503at2"/>
<dbReference type="HAMAP" id="MF_01398">
    <property type="entry name" value="ATP_synth_b_bprime"/>
    <property type="match status" value="1"/>
</dbReference>
<dbReference type="GO" id="GO:0005886">
    <property type="term" value="C:plasma membrane"/>
    <property type="evidence" value="ECO:0007669"/>
    <property type="project" value="UniProtKB-SubCell"/>
</dbReference>
<evidence type="ECO:0000256" key="9">
    <source>
        <dbReference type="ARBA" id="ARBA00025198"/>
    </source>
</evidence>
<dbReference type="Proteomes" id="UP000315673">
    <property type="component" value="Chromosome"/>
</dbReference>
<organism evidence="14 15">
    <name type="scientific">Sphingomonas panacisoli</name>
    <dbReference type="NCBI Taxonomy" id="1813879"/>
    <lineage>
        <taxon>Bacteria</taxon>
        <taxon>Pseudomonadati</taxon>
        <taxon>Pseudomonadota</taxon>
        <taxon>Alphaproteobacteria</taxon>
        <taxon>Sphingomonadales</taxon>
        <taxon>Sphingomonadaceae</taxon>
        <taxon>Sphingomonas</taxon>
    </lineage>
</organism>
<dbReference type="InterPro" id="IPR002146">
    <property type="entry name" value="ATP_synth_b/b'su_bac/chlpt"/>
</dbReference>
<evidence type="ECO:0000256" key="1">
    <source>
        <dbReference type="ARBA" id="ARBA00022448"/>
    </source>
</evidence>
<evidence type="ECO:0000256" key="7">
    <source>
        <dbReference type="ARBA" id="ARBA00023136"/>
    </source>
</evidence>
<comment type="subcellular location">
    <subcellularLocation>
        <location evidence="12">Cell membrane</location>
        <topology evidence="12">Single-pass membrane protein</topology>
    </subcellularLocation>
    <subcellularLocation>
        <location evidence="11">Endomembrane system</location>
        <topology evidence="11">Single-pass membrane protein</topology>
    </subcellularLocation>
</comment>
<dbReference type="Pfam" id="PF00430">
    <property type="entry name" value="ATP-synt_B"/>
    <property type="match status" value="1"/>
</dbReference>
<evidence type="ECO:0000256" key="13">
    <source>
        <dbReference type="RuleBase" id="RU003848"/>
    </source>
</evidence>
<feature type="transmembrane region" description="Helical" evidence="12">
    <location>
        <begin position="27"/>
        <end position="45"/>
    </location>
</feature>
<evidence type="ECO:0000256" key="11">
    <source>
        <dbReference type="ARBA" id="ARBA00037847"/>
    </source>
</evidence>
<evidence type="ECO:0000256" key="6">
    <source>
        <dbReference type="ARBA" id="ARBA00023065"/>
    </source>
</evidence>
<dbReference type="GO" id="GO:0045259">
    <property type="term" value="C:proton-transporting ATP synthase complex"/>
    <property type="evidence" value="ECO:0007669"/>
    <property type="project" value="UniProtKB-KW"/>
</dbReference>
<dbReference type="KEGG" id="spai:FPZ24_13260"/>
<comment type="function">
    <text evidence="10">Component of the F(0) channel, it forms part of the peripheral stalk, linking F(1) to F(0). The b'-subunit is a diverged and duplicated form of b found in plants and photosynthetic bacteria.</text>
</comment>
<comment type="subunit">
    <text evidence="12">F-type ATPases have 2 components, F(1) - the catalytic core - and F(0) - the membrane proton channel. F(1) has five subunits: alpha(3), beta(3), gamma(1), delta(1), epsilon(1). F(0) has three main subunits: a(1), b(2) and c(10-14). The alpha and beta chains form an alternating ring which encloses part of the gamma chain. F(1) is attached to F(0) by a central stalk formed by the gamma and epsilon chains, while a peripheral stalk is formed by the delta and b chains.</text>
</comment>
<dbReference type="GO" id="GO:0012505">
    <property type="term" value="C:endomembrane system"/>
    <property type="evidence" value="ECO:0007669"/>
    <property type="project" value="UniProtKB-SubCell"/>
</dbReference>
<keyword evidence="15" id="KW-1185">Reference proteome</keyword>
<keyword evidence="2 12" id="KW-0138">CF(0)</keyword>
<evidence type="ECO:0000256" key="3">
    <source>
        <dbReference type="ARBA" id="ARBA00022692"/>
    </source>
</evidence>
<evidence type="ECO:0000313" key="15">
    <source>
        <dbReference type="Proteomes" id="UP000315673"/>
    </source>
</evidence>
<evidence type="ECO:0000256" key="10">
    <source>
        <dbReference type="ARBA" id="ARBA00025614"/>
    </source>
</evidence>
<proteinExistence type="inferred from homology"/>
<dbReference type="AlphaFoldDB" id="A0A5B8LJ67"/>
<comment type="function">
    <text evidence="9 12">F(1)F(0) ATP synthase produces ATP from ADP in the presence of a proton or sodium gradient. F-type ATPases consist of two structural domains, F(1) containing the extramembraneous catalytic core and F(0) containing the membrane proton channel, linked together by a central stalk and a peripheral stalk. During catalysis, ATP synthesis in the catalytic domain of F(1) is coupled via a rotary mechanism of the central stalk subunits to proton translocation.</text>
</comment>
<sequence>MAEGNTLTAVTGTTELHAEPTALGLTAPAWVALAMLVVIGIMLFAKVPALIGRMLDGKIATIRQQLDEAAALRAEAEGLLAEAKKRDAASAGDAKAIVEHAEQEAKALIAKAQTDAADLVARRGQMAEDKIAAAERTALAEVRAKAADAATRAAASIIADTHGAGADKPLVDKAIAGLGRLN</sequence>
<evidence type="ECO:0000256" key="4">
    <source>
        <dbReference type="ARBA" id="ARBA00022781"/>
    </source>
</evidence>
<keyword evidence="6 12" id="KW-0406">Ion transport</keyword>
<evidence type="ECO:0000256" key="2">
    <source>
        <dbReference type="ARBA" id="ARBA00022547"/>
    </source>
</evidence>
<comment type="similarity">
    <text evidence="12 13">Belongs to the ATPase B chain family.</text>
</comment>
<protein>
    <recommendedName>
        <fullName evidence="12">ATP synthase subunit b</fullName>
    </recommendedName>
    <alternativeName>
        <fullName evidence="12">ATP synthase F(0) sector subunit b</fullName>
    </alternativeName>
    <alternativeName>
        <fullName evidence="12">ATPase subunit I</fullName>
    </alternativeName>
    <alternativeName>
        <fullName evidence="12">F-type ATPase subunit b</fullName>
        <shortName evidence="12">F-ATPase subunit b</shortName>
    </alternativeName>
</protein>
<keyword evidence="8 12" id="KW-0066">ATP synthesis</keyword>
<evidence type="ECO:0000256" key="12">
    <source>
        <dbReference type="HAMAP-Rule" id="MF_01398"/>
    </source>
</evidence>
<gene>
    <name evidence="12" type="primary">atpF</name>
    <name evidence="14" type="ORF">FPZ24_13260</name>
</gene>
<evidence type="ECO:0000256" key="8">
    <source>
        <dbReference type="ARBA" id="ARBA00023310"/>
    </source>
</evidence>
<name>A0A5B8LJ67_9SPHN</name>
<keyword evidence="4 12" id="KW-0375">Hydrogen ion transport</keyword>